<evidence type="ECO:0007829" key="7">
    <source>
        <dbReference type="PDB" id="6ZUS"/>
    </source>
</evidence>
<keyword evidence="6 7" id="KW-0479">Metal-binding</keyword>
<evidence type="ECO:0007829" key="6">
    <source>
        <dbReference type="PDB" id="6ZUQ"/>
    </source>
</evidence>
<evidence type="ECO:0000313" key="5">
    <source>
        <dbReference type="Proteomes" id="UP000756132"/>
    </source>
</evidence>
<feature type="binding site" evidence="6 7">
    <location>
        <position position="37"/>
    </location>
    <ligand>
        <name>Zn(2+)</name>
        <dbReference type="ChEBI" id="CHEBI:29105"/>
        <label>1</label>
    </ligand>
</feature>
<protein>
    <submittedName>
        <fullName evidence="3">Ecp11-1</fullName>
    </submittedName>
    <submittedName>
        <fullName evidence="2">Extracellular protein 11-1</fullName>
    </submittedName>
</protein>
<reference evidence="3" key="2">
    <citation type="submission" date="2021-12" db="EMBL/GenBank/DDBJ databases">
        <authorList>
            <person name="Zaccaron A."/>
            <person name="Stergiopoulos I."/>
        </authorList>
    </citation>
    <scope>NUCLEOTIDE SEQUENCE</scope>
    <source>
        <strain evidence="3">Race5_Kim</strain>
    </source>
</reference>
<evidence type="ECO:0000313" key="2">
    <source>
        <dbReference type="EMBL" id="AQA29221.1"/>
    </source>
</evidence>
<organism evidence="2">
    <name type="scientific">Passalora fulva</name>
    <name type="common">Tomato leaf mold</name>
    <name type="synonym">Cladosporium fulvum</name>
    <dbReference type="NCBI Taxonomy" id="5499"/>
    <lineage>
        <taxon>Eukaryota</taxon>
        <taxon>Fungi</taxon>
        <taxon>Dikarya</taxon>
        <taxon>Ascomycota</taxon>
        <taxon>Pezizomycotina</taxon>
        <taxon>Dothideomycetes</taxon>
        <taxon>Dothideomycetidae</taxon>
        <taxon>Mycosphaerellales</taxon>
        <taxon>Mycosphaerellaceae</taxon>
        <taxon>Fulvia</taxon>
    </lineage>
</organism>
<feature type="chain" id="PRO_5044376113" evidence="1">
    <location>
        <begin position="26"/>
        <end position="165"/>
    </location>
</feature>
<dbReference type="Proteomes" id="UP000756132">
    <property type="component" value="Chromosome 5"/>
</dbReference>
<reference evidence="2" key="1">
    <citation type="submission" date="2016-10" db="EMBL/GenBank/DDBJ databases">
        <title>Novel effectors identified in the apoplast of Cladosporium fulvum-infected tomato.</title>
        <authorList>
            <person name="Mesarich C.H."/>
            <person name="de Wit P.J.G.M."/>
        </authorList>
    </citation>
    <scope>NUCLEOTIDE SEQUENCE</scope>
    <source>
        <strain evidence="2">0WU</strain>
    </source>
</reference>
<feature type="disulfide bond" evidence="6 7">
    <location>
        <begin position="28"/>
        <end position="162"/>
    </location>
</feature>
<dbReference type="PHI-base" id="PHI:123418"/>
<feature type="disulfide bond" evidence="6 7">
    <location>
        <begin position="51"/>
        <end position="98"/>
    </location>
</feature>
<evidence type="ECO:0000313" key="4">
    <source>
        <dbReference type="EMBL" id="UJO17184.1"/>
    </source>
</evidence>
<dbReference type="GO" id="GO:0046872">
    <property type="term" value="F:metal ion binding"/>
    <property type="evidence" value="ECO:0007669"/>
    <property type="project" value="UniProtKB-KW"/>
</dbReference>
<gene>
    <name evidence="2" type="primary">Ecp11-1</name>
    <name evidence="4" type="ORF">CLAFUR5_06582</name>
    <name evidence="3" type="ORF">CLAFUR5_06583</name>
</gene>
<keyword evidence="5" id="KW-1185">Reference proteome</keyword>
<feature type="disulfide bond" evidence="6 7">
    <location>
        <begin position="69"/>
        <end position="121"/>
    </location>
</feature>
<feature type="disulfide bond" evidence="6 7">
    <location>
        <begin position="47"/>
        <end position="96"/>
    </location>
</feature>
<feature type="binding site" evidence="6 7">
    <location>
        <position position="161"/>
    </location>
    <ligand>
        <name>Zn(2+)</name>
        <dbReference type="ChEBI" id="CHEBI:29105"/>
        <label>2</label>
    </ligand>
</feature>
<reference evidence="3" key="3">
    <citation type="journal article" date="2022" name="Microb. Genom.">
        <title>A chromosome-scale genome assembly of the tomato pathogen Cladosporium fulvum reveals a compartmentalized genome architecture and the presence of a dispensable chromosome.</title>
        <authorList>
            <person name="Zaccaron A.Z."/>
            <person name="Chen L.H."/>
            <person name="Samaras A."/>
            <person name="Stergiopoulos I."/>
        </authorList>
    </citation>
    <scope>NUCLEOTIDE SEQUENCE</scope>
    <source>
        <strain evidence="3">Race5_Kim</strain>
    </source>
</reference>
<keyword evidence="1" id="KW-0732">Signal</keyword>
<dbReference type="SMR" id="A0A1P8YXI8"/>
<evidence type="ECO:0000256" key="1">
    <source>
        <dbReference type="SAM" id="SignalP"/>
    </source>
</evidence>
<dbReference type="PDB" id="6ZUS">
    <property type="method" value="X-ray"/>
    <property type="resolution" value="1.62 A"/>
    <property type="chains" value="A=26-165"/>
</dbReference>
<feature type="signal peptide" evidence="1">
    <location>
        <begin position="1"/>
        <end position="25"/>
    </location>
</feature>
<keyword evidence="6 7" id="KW-0002">3D-structure</keyword>
<dbReference type="EMBL" id="CP090167">
    <property type="protein sequence ID" value="UJO17184.1"/>
    <property type="molecule type" value="Genomic_DNA"/>
</dbReference>
<evidence type="ECO:0000313" key="3">
    <source>
        <dbReference type="EMBL" id="UJO17183.1"/>
    </source>
</evidence>
<proteinExistence type="evidence at protein level"/>
<sequence>MLSSAKTLWLLLLSMLAYTTKPAYSLDCKAVALKWVHQFRIPGGDNCNFYCSYDSLYQQFNLWKKNDACQGADGFSTAIPKIQEAPCSDCPGSKTCICSVQATAWRVRNGKWFDGQQWFDCDVKPYTERVLGRRWYDESEADKDIYVGYYSRGFISNDNVHCGSQ</sequence>
<keyword evidence="6 7" id="KW-0862">Zinc</keyword>
<feature type="disulfide bond" evidence="6 7">
    <location>
        <begin position="87"/>
        <end position="90"/>
    </location>
</feature>
<reference evidence="6 7" key="4">
    <citation type="journal article" date="2022" name="PLoS Pathog.">
        <title>A new family of structurally conserved fungal effectors displays epistatic interactions with plant resistance proteins.</title>
        <authorList>
            <person name="Lazar N."/>
            <person name="Mesarich C.H."/>
            <person name="Petit-Houdenot Y."/>
            <person name="Talbi N."/>
            <person name="Li de la Sierra-Gallay I."/>
            <person name="Zelie E."/>
            <person name="Blondeau K."/>
            <person name="Gracy J."/>
            <person name="Ollivier B."/>
            <person name="Blaise F."/>
            <person name="Rouxel T."/>
            <person name="Balesdent M.H."/>
            <person name="Idnurm A."/>
            <person name="van Tilbeurgh H."/>
            <person name="Fudal I."/>
        </authorList>
    </citation>
    <scope>X-RAY CRYSTALLOGRAPHY (1.62 ANGSTROMS) OF 26-165 IN COMPLEX WITH ZN(2+)</scope>
    <scope>DISULFIDE BONDS</scope>
</reference>
<dbReference type="EMBL" id="KX943050">
    <property type="protein sequence ID" value="AQA29221.1"/>
    <property type="molecule type" value="Genomic_DNA"/>
</dbReference>
<dbReference type="AlphaFoldDB" id="A0A1P8YXI8"/>
<name>A0A1P8YXI8_PASFU</name>
<dbReference type="EMBL" id="CP090167">
    <property type="protein sequence ID" value="UJO17183.1"/>
    <property type="molecule type" value="Genomic_DNA"/>
</dbReference>
<feature type="binding site" evidence="6 7">
    <location>
        <position position="165"/>
    </location>
    <ligand>
        <name>Zn(2+)</name>
        <dbReference type="ChEBI" id="CHEBI:29105"/>
        <label>2</label>
    </ligand>
</feature>
<accession>A0A1P8YXI8</accession>
<dbReference type="PDB" id="6ZUQ">
    <property type="method" value="X-ray"/>
    <property type="resolution" value="1.94 A"/>
    <property type="chains" value="A=26-165"/>
</dbReference>